<name>A0A2G9GXL4_9LAMI</name>
<evidence type="ECO:0000313" key="5">
    <source>
        <dbReference type="Proteomes" id="UP000231279"/>
    </source>
</evidence>
<dbReference type="PROSITE" id="PS51375">
    <property type="entry name" value="PPR"/>
    <property type="match status" value="9"/>
</dbReference>
<feature type="domain" description="Pentatricopeptide repeat-containing protein-mitochondrial" evidence="3">
    <location>
        <begin position="385"/>
        <end position="514"/>
    </location>
</feature>
<feature type="repeat" description="PPR" evidence="2">
    <location>
        <begin position="417"/>
        <end position="451"/>
    </location>
</feature>
<dbReference type="OrthoDB" id="185373at2759"/>
<reference evidence="5" key="1">
    <citation type="journal article" date="2018" name="Gigascience">
        <title>Genome assembly of the Pink Ipe (Handroanthus impetiginosus, Bignoniaceae), a highly valued, ecologically keystone Neotropical timber forest tree.</title>
        <authorList>
            <person name="Silva-Junior O.B."/>
            <person name="Grattapaglia D."/>
            <person name="Novaes E."/>
            <person name="Collevatti R.G."/>
        </authorList>
    </citation>
    <scope>NUCLEOTIDE SEQUENCE [LARGE SCALE GENOMIC DNA]</scope>
    <source>
        <strain evidence="5">cv. UFG-1</strain>
    </source>
</reference>
<feature type="repeat" description="PPR" evidence="2">
    <location>
        <begin position="277"/>
        <end position="311"/>
    </location>
</feature>
<dbReference type="Pfam" id="PF01535">
    <property type="entry name" value="PPR"/>
    <property type="match status" value="2"/>
</dbReference>
<dbReference type="STRING" id="429701.A0A2G9GXL4"/>
<evidence type="ECO:0000256" key="1">
    <source>
        <dbReference type="ARBA" id="ARBA00022737"/>
    </source>
</evidence>
<comment type="caution">
    <text evidence="4">The sequence shown here is derived from an EMBL/GenBank/DDBJ whole genome shotgun (WGS) entry which is preliminary data.</text>
</comment>
<dbReference type="Gene3D" id="1.25.40.10">
    <property type="entry name" value="Tetratricopeptide repeat domain"/>
    <property type="match status" value="4"/>
</dbReference>
<feature type="repeat" description="PPR" evidence="2">
    <location>
        <begin position="347"/>
        <end position="381"/>
    </location>
</feature>
<keyword evidence="1" id="KW-0677">Repeat</keyword>
<accession>A0A2G9GXL4</accession>
<feature type="repeat" description="PPR" evidence="2">
    <location>
        <begin position="552"/>
        <end position="586"/>
    </location>
</feature>
<evidence type="ECO:0000256" key="2">
    <source>
        <dbReference type="PROSITE-ProRule" id="PRU00708"/>
    </source>
</evidence>
<dbReference type="Pfam" id="PF13812">
    <property type="entry name" value="PPR_3"/>
    <property type="match status" value="1"/>
</dbReference>
<dbReference type="Pfam" id="PF13041">
    <property type="entry name" value="PPR_2"/>
    <property type="match status" value="1"/>
</dbReference>
<feature type="repeat" description="PPR" evidence="2">
    <location>
        <begin position="488"/>
        <end position="522"/>
    </location>
</feature>
<organism evidence="4 5">
    <name type="scientific">Handroanthus impetiginosus</name>
    <dbReference type="NCBI Taxonomy" id="429701"/>
    <lineage>
        <taxon>Eukaryota</taxon>
        <taxon>Viridiplantae</taxon>
        <taxon>Streptophyta</taxon>
        <taxon>Embryophyta</taxon>
        <taxon>Tracheophyta</taxon>
        <taxon>Spermatophyta</taxon>
        <taxon>Magnoliopsida</taxon>
        <taxon>eudicotyledons</taxon>
        <taxon>Gunneridae</taxon>
        <taxon>Pentapetalae</taxon>
        <taxon>asterids</taxon>
        <taxon>lamiids</taxon>
        <taxon>Lamiales</taxon>
        <taxon>Bignoniaceae</taxon>
        <taxon>Crescentiina</taxon>
        <taxon>Tabebuia alliance</taxon>
        <taxon>Handroanthus</taxon>
    </lineage>
</organism>
<dbReference type="Pfam" id="PF23276">
    <property type="entry name" value="TPR_24"/>
    <property type="match status" value="1"/>
</dbReference>
<feature type="repeat" description="PPR" evidence="2">
    <location>
        <begin position="453"/>
        <end position="487"/>
    </location>
</feature>
<feature type="repeat" description="PPR" evidence="2">
    <location>
        <begin position="205"/>
        <end position="239"/>
    </location>
</feature>
<dbReference type="InterPro" id="IPR002885">
    <property type="entry name" value="PPR_rpt"/>
</dbReference>
<dbReference type="PANTHER" id="PTHR47932:SF44">
    <property type="entry name" value="MIOREX COMPLEX COMPONENT 1"/>
    <property type="match status" value="1"/>
</dbReference>
<protein>
    <recommendedName>
        <fullName evidence="3">Pentatricopeptide repeat-containing protein-mitochondrial domain-containing protein</fullName>
    </recommendedName>
</protein>
<evidence type="ECO:0000313" key="4">
    <source>
        <dbReference type="EMBL" id="PIN10013.1"/>
    </source>
</evidence>
<proteinExistence type="predicted"/>
<dbReference type="NCBIfam" id="TIGR00756">
    <property type="entry name" value="PPR"/>
    <property type="match status" value="7"/>
</dbReference>
<keyword evidence="5" id="KW-1185">Reference proteome</keyword>
<feature type="repeat" description="PPR" evidence="2">
    <location>
        <begin position="382"/>
        <end position="416"/>
    </location>
</feature>
<evidence type="ECO:0000259" key="3">
    <source>
        <dbReference type="Pfam" id="PF23276"/>
    </source>
</evidence>
<dbReference type="Proteomes" id="UP000231279">
    <property type="component" value="Unassembled WGS sequence"/>
</dbReference>
<dbReference type="AlphaFoldDB" id="A0A2G9GXL4"/>
<dbReference type="InterPro" id="IPR011990">
    <property type="entry name" value="TPR-like_helical_dom_sf"/>
</dbReference>
<gene>
    <name evidence="4" type="ORF">CDL12_17404</name>
</gene>
<dbReference type="InterPro" id="IPR057027">
    <property type="entry name" value="TPR_mt"/>
</dbReference>
<dbReference type="EMBL" id="NKXS01003353">
    <property type="protein sequence ID" value="PIN10013.1"/>
    <property type="molecule type" value="Genomic_DNA"/>
</dbReference>
<sequence length="604" mass="68168">MIMVEVLNAPPGCSISMPRNSGPNYMYCCSKMHDFRIHFQCASCSSYFNWGLEMKMNSAKNHGTWVGTRKERIPDTFSVHKSIEIKNSCVIKPNKVASLEFKSVCEEGETKILEGKEGFSENCPQQILPPWGSLPDQDLEVENPLDNPSRISGKTIDEIEDEIYYLEEKDEEILSKRILKLSRSNKVRSALSLYKSMQFSGLLPNSHACNSLLSCLLRNRRLDDALKVFEFMKSSEIITGHSYSLILKAVANIRSGDAALSMFEEAEGDEKTKKYMDAIVYNTMIAIFGKEDNWVQAERTWRRLRENGRVGTEVTYRLLVCVFVRCGQNELALDAYHEMDQNGLTPNDDVMEAIIGACAREGKWDMALNVLESMLNSDLKPSLTACNALINSLGKAAKVDLAFKVYGVVKSLGHTPDSYTWNALLGALNRAKKHTDALRLFESIRKDNGSILNVHLYNTCLLSCQRLGLWDRAMQLLWQMENSGINVSVTSYNLVIGACEVARKPKVALQVYDHMVQQKQSPDIFTLSSLIRSCIWGSLWNQVEDILNYAPDGSLYNVAIQGMCLRSKTDLARKLYMKMREIGLKPDGKTRALMLQNLPKPIRP</sequence>
<feature type="repeat" description="PPR" evidence="2">
    <location>
        <begin position="312"/>
        <end position="346"/>
    </location>
</feature>
<dbReference type="PANTHER" id="PTHR47932">
    <property type="entry name" value="ATPASE EXPRESSION PROTEIN 3"/>
    <property type="match status" value="1"/>
</dbReference>